<feature type="region of interest" description="Disordered" evidence="1">
    <location>
        <begin position="90"/>
        <end position="113"/>
    </location>
</feature>
<evidence type="ECO:0000256" key="1">
    <source>
        <dbReference type="SAM" id="MobiDB-lite"/>
    </source>
</evidence>
<keyword evidence="3" id="KW-1185">Reference proteome</keyword>
<comment type="caution">
    <text evidence="2">The sequence shown here is derived from an EMBL/GenBank/DDBJ whole genome shotgun (WGS) entry which is preliminary data.</text>
</comment>
<dbReference type="Proteomes" id="UP000823775">
    <property type="component" value="Unassembled WGS sequence"/>
</dbReference>
<proteinExistence type="predicted"/>
<gene>
    <name evidence="2" type="ORF">HAX54_010619</name>
</gene>
<evidence type="ECO:0000313" key="2">
    <source>
        <dbReference type="EMBL" id="MCD7470636.1"/>
    </source>
</evidence>
<sequence length="113" mass="12533">MEEPLANVTATDFGVTRLTEELTARRPLDGLSLWRRGSDGRNDDYRRGDGSSWVSSRLDGEDDGPSGRRRTVACVVGENLVSQWVTVGLMNRRHSDGPSHPPSLRPIEITSRD</sequence>
<accession>A0ABS8TGN1</accession>
<protein>
    <submittedName>
        <fullName evidence="2">Uncharacterized protein</fullName>
    </submittedName>
</protein>
<reference evidence="2 3" key="1">
    <citation type="journal article" date="2021" name="BMC Genomics">
        <title>Datura genome reveals duplications of psychoactive alkaloid biosynthetic genes and high mutation rate following tissue culture.</title>
        <authorList>
            <person name="Rajewski A."/>
            <person name="Carter-House D."/>
            <person name="Stajich J."/>
            <person name="Litt A."/>
        </authorList>
    </citation>
    <scope>NUCLEOTIDE SEQUENCE [LARGE SCALE GENOMIC DNA]</scope>
    <source>
        <strain evidence="2">AR-01</strain>
    </source>
</reference>
<evidence type="ECO:0000313" key="3">
    <source>
        <dbReference type="Proteomes" id="UP000823775"/>
    </source>
</evidence>
<feature type="region of interest" description="Disordered" evidence="1">
    <location>
        <begin position="29"/>
        <end position="69"/>
    </location>
</feature>
<feature type="compositionally biased region" description="Basic and acidic residues" evidence="1">
    <location>
        <begin position="36"/>
        <end position="49"/>
    </location>
</feature>
<name>A0ABS8TGN1_DATST</name>
<organism evidence="2 3">
    <name type="scientific">Datura stramonium</name>
    <name type="common">Jimsonweed</name>
    <name type="synonym">Common thornapple</name>
    <dbReference type="NCBI Taxonomy" id="4076"/>
    <lineage>
        <taxon>Eukaryota</taxon>
        <taxon>Viridiplantae</taxon>
        <taxon>Streptophyta</taxon>
        <taxon>Embryophyta</taxon>
        <taxon>Tracheophyta</taxon>
        <taxon>Spermatophyta</taxon>
        <taxon>Magnoliopsida</taxon>
        <taxon>eudicotyledons</taxon>
        <taxon>Gunneridae</taxon>
        <taxon>Pentapetalae</taxon>
        <taxon>asterids</taxon>
        <taxon>lamiids</taxon>
        <taxon>Solanales</taxon>
        <taxon>Solanaceae</taxon>
        <taxon>Solanoideae</taxon>
        <taxon>Datureae</taxon>
        <taxon>Datura</taxon>
    </lineage>
</organism>
<dbReference type="EMBL" id="JACEIK010001589">
    <property type="protein sequence ID" value="MCD7470636.1"/>
    <property type="molecule type" value="Genomic_DNA"/>
</dbReference>